<dbReference type="InterPro" id="IPR036388">
    <property type="entry name" value="WH-like_DNA-bd_sf"/>
</dbReference>
<dbReference type="EMBL" id="LRPC01000001">
    <property type="protein sequence ID" value="KYG77657.1"/>
    <property type="molecule type" value="Genomic_DNA"/>
</dbReference>
<gene>
    <name evidence="2" type="ORF">AWW68_02475</name>
</gene>
<dbReference type="RefSeq" id="WP_068216234.1">
    <property type="nucleotide sequence ID" value="NZ_CP139724.1"/>
</dbReference>
<proteinExistence type="predicted"/>
<feature type="binding site" evidence="1">
    <location>
        <position position="95"/>
    </location>
    <ligand>
        <name>Zn(2+)</name>
        <dbReference type="ChEBI" id="CHEBI:29105"/>
    </ligand>
</feature>
<feature type="binding site" evidence="1">
    <location>
        <position position="131"/>
    </location>
    <ligand>
        <name>Zn(2+)</name>
        <dbReference type="ChEBI" id="CHEBI:29105"/>
    </ligand>
</feature>
<dbReference type="GO" id="GO:0045892">
    <property type="term" value="P:negative regulation of DNA-templated transcription"/>
    <property type="evidence" value="ECO:0007669"/>
    <property type="project" value="TreeGrafter"/>
</dbReference>
<dbReference type="GO" id="GO:0008270">
    <property type="term" value="F:zinc ion binding"/>
    <property type="evidence" value="ECO:0007669"/>
    <property type="project" value="TreeGrafter"/>
</dbReference>
<feature type="binding site" evidence="1">
    <location>
        <position position="98"/>
    </location>
    <ligand>
        <name>Zn(2+)</name>
        <dbReference type="ChEBI" id="CHEBI:29105"/>
    </ligand>
</feature>
<dbReference type="SUPFAM" id="SSF46785">
    <property type="entry name" value="Winged helix' DNA-binding domain"/>
    <property type="match status" value="1"/>
</dbReference>
<dbReference type="InterPro" id="IPR002481">
    <property type="entry name" value="FUR"/>
</dbReference>
<dbReference type="AlphaFoldDB" id="A0A150XG02"/>
<dbReference type="PANTHER" id="PTHR33202:SF7">
    <property type="entry name" value="FERRIC UPTAKE REGULATION PROTEIN"/>
    <property type="match status" value="1"/>
</dbReference>
<dbReference type="PANTHER" id="PTHR33202">
    <property type="entry name" value="ZINC UPTAKE REGULATION PROTEIN"/>
    <property type="match status" value="1"/>
</dbReference>
<organism evidence="2 3">
    <name type="scientific">Roseivirga spongicola</name>
    <dbReference type="NCBI Taxonomy" id="333140"/>
    <lineage>
        <taxon>Bacteria</taxon>
        <taxon>Pseudomonadati</taxon>
        <taxon>Bacteroidota</taxon>
        <taxon>Cytophagia</taxon>
        <taxon>Cytophagales</taxon>
        <taxon>Roseivirgaceae</taxon>
        <taxon>Roseivirga</taxon>
    </lineage>
</organism>
<keyword evidence="1" id="KW-0862">Zinc</keyword>
<sequence length="135" mass="15510">MTNQEIEAVLKKYKCRATAIRIKALSLLVNHGKAFSISEIEEHLREADRVTIYRTFNSFVELGLVSKVFNNKGVTCFFYNGSEHKEKCVHPHLHCTSCNRIVCLPEYPESYLKTLDQYKADHIPVLMEGVCENCL</sequence>
<dbReference type="GO" id="GO:0000976">
    <property type="term" value="F:transcription cis-regulatory region binding"/>
    <property type="evidence" value="ECO:0007669"/>
    <property type="project" value="TreeGrafter"/>
</dbReference>
<dbReference type="InterPro" id="IPR036390">
    <property type="entry name" value="WH_DNA-bd_sf"/>
</dbReference>
<comment type="caution">
    <text evidence="2">The sequence shown here is derived from an EMBL/GenBank/DDBJ whole genome shotgun (WGS) entry which is preliminary data.</text>
</comment>
<reference evidence="2 3" key="1">
    <citation type="submission" date="2016-01" db="EMBL/GenBank/DDBJ databases">
        <title>Genome sequencing of Roseivirga spongicola UST030701-084.</title>
        <authorList>
            <person name="Selvaratnam C."/>
            <person name="Thevarajoo S."/>
            <person name="Goh K.M."/>
            <person name="Ee R."/>
            <person name="Chan K.-G."/>
            <person name="Chong C.S."/>
        </authorList>
    </citation>
    <scope>NUCLEOTIDE SEQUENCE [LARGE SCALE GENOMIC DNA]</scope>
    <source>
        <strain evidence="2 3">UST030701-084</strain>
    </source>
</reference>
<keyword evidence="3" id="KW-1185">Reference proteome</keyword>
<protein>
    <recommendedName>
        <fullName evidence="4">Fur family transcriptional regulator</fullName>
    </recommendedName>
</protein>
<evidence type="ECO:0000313" key="2">
    <source>
        <dbReference type="EMBL" id="KYG77657.1"/>
    </source>
</evidence>
<dbReference type="GO" id="GO:1900376">
    <property type="term" value="P:regulation of secondary metabolite biosynthetic process"/>
    <property type="evidence" value="ECO:0007669"/>
    <property type="project" value="TreeGrafter"/>
</dbReference>
<name>A0A150XG02_9BACT</name>
<dbReference type="Proteomes" id="UP000075606">
    <property type="component" value="Unassembled WGS sequence"/>
</dbReference>
<evidence type="ECO:0008006" key="4">
    <source>
        <dbReference type="Google" id="ProtNLM"/>
    </source>
</evidence>
<evidence type="ECO:0000313" key="3">
    <source>
        <dbReference type="Proteomes" id="UP000075606"/>
    </source>
</evidence>
<feature type="binding site" evidence="1">
    <location>
        <position position="134"/>
    </location>
    <ligand>
        <name>Zn(2+)</name>
        <dbReference type="ChEBI" id="CHEBI:29105"/>
    </ligand>
</feature>
<dbReference type="Pfam" id="PF01475">
    <property type="entry name" value="FUR"/>
    <property type="match status" value="1"/>
</dbReference>
<evidence type="ECO:0000256" key="1">
    <source>
        <dbReference type="PIRSR" id="PIRSR602481-1"/>
    </source>
</evidence>
<accession>A0A150XG02</accession>
<keyword evidence="1" id="KW-0479">Metal-binding</keyword>
<dbReference type="Gene3D" id="1.10.10.10">
    <property type="entry name" value="Winged helix-like DNA-binding domain superfamily/Winged helix DNA-binding domain"/>
    <property type="match status" value="1"/>
</dbReference>
<dbReference type="GO" id="GO:0003700">
    <property type="term" value="F:DNA-binding transcription factor activity"/>
    <property type="evidence" value="ECO:0007669"/>
    <property type="project" value="InterPro"/>
</dbReference>
<dbReference type="STRING" id="333140.AWW68_02475"/>
<dbReference type="OrthoDB" id="594893at2"/>
<comment type="cofactor">
    <cofactor evidence="1">
        <name>Zn(2+)</name>
        <dbReference type="ChEBI" id="CHEBI:29105"/>
    </cofactor>
    <text evidence="1">Binds 1 zinc ion per subunit.</text>
</comment>